<feature type="compositionally biased region" description="Basic residues" evidence="1">
    <location>
        <begin position="153"/>
        <end position="173"/>
    </location>
</feature>
<accession>A0A068Y2G7</accession>
<dbReference type="Proteomes" id="UP000017246">
    <property type="component" value="Unassembled WGS sequence"/>
</dbReference>
<protein>
    <submittedName>
        <fullName evidence="3">Expressed conserved protein</fullName>
    </submittedName>
</protein>
<proteinExistence type="predicted"/>
<evidence type="ECO:0000256" key="1">
    <source>
        <dbReference type="SAM" id="MobiDB-lite"/>
    </source>
</evidence>
<keyword evidence="2" id="KW-0812">Transmembrane</keyword>
<keyword evidence="2" id="KW-1133">Transmembrane helix</keyword>
<evidence type="ECO:0000256" key="2">
    <source>
        <dbReference type="SAM" id="Phobius"/>
    </source>
</evidence>
<dbReference type="EMBL" id="LN902849">
    <property type="protein sequence ID" value="CDS36297.1"/>
    <property type="molecule type" value="Genomic_DNA"/>
</dbReference>
<feature type="compositionally biased region" description="Low complexity" evidence="1">
    <location>
        <begin position="136"/>
        <end position="148"/>
    </location>
</feature>
<dbReference type="AlphaFoldDB" id="A0A068Y2G7"/>
<reference evidence="3" key="1">
    <citation type="journal article" date="2013" name="Nature">
        <title>The genomes of four tapeworm species reveal adaptations to parasitism.</title>
        <authorList>
            <person name="Tsai I.J."/>
            <person name="Zarowiecki M."/>
            <person name="Holroyd N."/>
            <person name="Garciarrubio A."/>
            <person name="Sanchez-Flores A."/>
            <person name="Brooks K.L."/>
            <person name="Tracey A."/>
            <person name="Bobes R.J."/>
            <person name="Fragoso G."/>
            <person name="Sciutto E."/>
            <person name="Aslett M."/>
            <person name="Beasley H."/>
            <person name="Bennett H.M."/>
            <person name="Cai J."/>
            <person name="Camicia F."/>
            <person name="Clark R."/>
            <person name="Cucher M."/>
            <person name="De Silva N."/>
            <person name="Day T.A."/>
            <person name="Deplazes P."/>
            <person name="Estrada K."/>
            <person name="Fernandez C."/>
            <person name="Holland P.W."/>
            <person name="Hou J."/>
            <person name="Hu S."/>
            <person name="Huckvale T."/>
            <person name="Hung S.S."/>
            <person name="Kamenetzky L."/>
            <person name="Keane J.A."/>
            <person name="Kiss F."/>
            <person name="Koziol U."/>
            <person name="Lambert O."/>
            <person name="Liu K."/>
            <person name="Luo X."/>
            <person name="Luo Y."/>
            <person name="Macchiaroli N."/>
            <person name="Nichol S."/>
            <person name="Paps J."/>
            <person name="Parkinson J."/>
            <person name="Pouchkina-Stantcheva N."/>
            <person name="Riddiford N."/>
            <person name="Rosenzvit M."/>
            <person name="Salinas G."/>
            <person name="Wasmuth J.D."/>
            <person name="Zamanian M."/>
            <person name="Zheng Y."/>
            <person name="Cai X."/>
            <person name="Soberon X."/>
            <person name="Olson P.D."/>
            <person name="Laclette J.P."/>
            <person name="Brehm K."/>
            <person name="Berriman M."/>
            <person name="Garciarrubio A."/>
            <person name="Bobes R.J."/>
            <person name="Fragoso G."/>
            <person name="Sanchez-Flores A."/>
            <person name="Estrada K."/>
            <person name="Cevallos M.A."/>
            <person name="Morett E."/>
            <person name="Gonzalez V."/>
            <person name="Portillo T."/>
            <person name="Ochoa-Leyva A."/>
            <person name="Jose M.V."/>
            <person name="Sciutto E."/>
            <person name="Landa A."/>
            <person name="Jimenez L."/>
            <person name="Valdes V."/>
            <person name="Carrero J.C."/>
            <person name="Larralde C."/>
            <person name="Morales-Montor J."/>
            <person name="Limon-Lason J."/>
            <person name="Soberon X."/>
            <person name="Laclette J.P."/>
        </authorList>
    </citation>
    <scope>NUCLEOTIDE SEQUENCE [LARGE SCALE GENOMIC DNA]</scope>
</reference>
<keyword evidence="4" id="KW-1185">Reference proteome</keyword>
<keyword evidence="2" id="KW-0472">Membrane</keyword>
<dbReference type="OMA" id="ESMTDIC"/>
<evidence type="ECO:0000313" key="3">
    <source>
        <dbReference type="EMBL" id="CDS36297.1"/>
    </source>
</evidence>
<feature type="region of interest" description="Disordered" evidence="1">
    <location>
        <begin position="136"/>
        <end position="188"/>
    </location>
</feature>
<gene>
    <name evidence="3" type="ORF">EmuJ_000338000</name>
</gene>
<feature type="transmembrane region" description="Helical" evidence="2">
    <location>
        <begin position="267"/>
        <end position="285"/>
    </location>
</feature>
<dbReference type="OrthoDB" id="6277416at2759"/>
<sequence>MKTLDVVCSETSSGCYSDNTYCGSCTESMTDICPACMSKAANRRIRLKYYEPIRLWTCHKNCTEPGIQLVDPRGPCCSRICRGRMSSCSSRSWQPHAQMYGIQLTSPEPFVVEYPRNSPIHAVMPRSVSPKSPIYRRSPPIIRRSPSPGCHRSSPHFMRRSPSLRRHSSHSLHRSMSSERKLRHKHIHRRPYRSRSFADYAFEEEEVFGHGGGRYIYVNPDYIRRYHGRRGMNESFTSSGSAEQPHYHRDEVFTIFKSLARTLTSSFSFIFISIFFRASLNFIFVSPQTRDSTTTQDCGADRITRALQYNILPAPILPFDFSFIRRFFSSK</sequence>
<reference evidence="3" key="2">
    <citation type="submission" date="2015-11" db="EMBL/GenBank/DDBJ databases">
        <authorList>
            <person name="Zhang Y."/>
            <person name="Guo Z."/>
        </authorList>
    </citation>
    <scope>NUCLEOTIDE SEQUENCE</scope>
</reference>
<name>A0A068Y2G7_ECHMU</name>
<organism evidence="3 4">
    <name type="scientific">Echinococcus multilocularis</name>
    <name type="common">Fox tapeworm</name>
    <dbReference type="NCBI Taxonomy" id="6211"/>
    <lineage>
        <taxon>Eukaryota</taxon>
        <taxon>Metazoa</taxon>
        <taxon>Spiralia</taxon>
        <taxon>Lophotrochozoa</taxon>
        <taxon>Platyhelminthes</taxon>
        <taxon>Cestoda</taxon>
        <taxon>Eucestoda</taxon>
        <taxon>Cyclophyllidea</taxon>
        <taxon>Taeniidae</taxon>
        <taxon>Echinococcus</taxon>
    </lineage>
</organism>
<evidence type="ECO:0000313" key="4">
    <source>
        <dbReference type="Proteomes" id="UP000017246"/>
    </source>
</evidence>